<keyword evidence="7" id="KW-1185">Reference proteome</keyword>
<dbReference type="HAMAP" id="MF_00214">
    <property type="entry name" value="AroD"/>
    <property type="match status" value="1"/>
</dbReference>
<dbReference type="PANTHER" id="PTHR43699:SF1">
    <property type="entry name" value="3-DEHYDROQUINATE DEHYDRATASE"/>
    <property type="match status" value="1"/>
</dbReference>
<dbReference type="UniPathway" id="UPA00053">
    <property type="reaction ID" value="UER00086"/>
</dbReference>
<dbReference type="GO" id="GO:0046279">
    <property type="term" value="P:3,4-dihydroxybenzoate biosynthetic process"/>
    <property type="evidence" value="ECO:0007669"/>
    <property type="project" value="TreeGrafter"/>
</dbReference>
<dbReference type="EMBL" id="VUMM01000001">
    <property type="protein sequence ID" value="MSS00641.1"/>
    <property type="molecule type" value="Genomic_DNA"/>
</dbReference>
<feature type="binding site" evidence="5">
    <location>
        <position position="236"/>
    </location>
    <ligand>
        <name>3-dehydroquinate</name>
        <dbReference type="ChEBI" id="CHEBI:32364"/>
    </ligand>
</feature>
<feature type="binding site" evidence="5">
    <location>
        <begin position="46"/>
        <end position="48"/>
    </location>
    <ligand>
        <name>3-dehydroquinate</name>
        <dbReference type="ChEBI" id="CHEBI:32364"/>
    </ligand>
</feature>
<evidence type="ECO:0000313" key="6">
    <source>
        <dbReference type="EMBL" id="MSS00641.1"/>
    </source>
</evidence>
<dbReference type="CDD" id="cd00502">
    <property type="entry name" value="DHQase_I"/>
    <property type="match status" value="1"/>
</dbReference>
<dbReference type="GO" id="GO:0009423">
    <property type="term" value="P:chorismate biosynthetic process"/>
    <property type="evidence" value="ECO:0007669"/>
    <property type="project" value="UniProtKB-UniRule"/>
</dbReference>
<dbReference type="PROSITE" id="PS01028">
    <property type="entry name" value="DEHYDROQUINASE_I"/>
    <property type="match status" value="1"/>
</dbReference>
<dbReference type="InterPro" id="IPR050146">
    <property type="entry name" value="Type-I_3-dehydroquinase"/>
</dbReference>
<comment type="similarity">
    <text evidence="5">Belongs to the type-I 3-dehydroquinase family.</text>
</comment>
<accession>A0A7X2N1B4</accession>
<dbReference type="GO" id="GO:0008652">
    <property type="term" value="P:amino acid biosynthetic process"/>
    <property type="evidence" value="ECO:0007669"/>
    <property type="project" value="UniProtKB-KW"/>
</dbReference>
<feature type="active site" description="Schiff-base intermediate with substrate" evidence="5">
    <location>
        <position position="170"/>
    </location>
</feature>
<comment type="subunit">
    <text evidence="5">Homodimer.</text>
</comment>
<feature type="binding site" evidence="5">
    <location>
        <position position="82"/>
    </location>
    <ligand>
        <name>3-dehydroquinate</name>
        <dbReference type="ChEBI" id="CHEBI:32364"/>
    </ligand>
</feature>
<proteinExistence type="inferred from homology"/>
<evidence type="ECO:0000256" key="3">
    <source>
        <dbReference type="ARBA" id="ARBA00023239"/>
    </source>
</evidence>
<dbReference type="NCBIfam" id="TIGR01093">
    <property type="entry name" value="aroD"/>
    <property type="match status" value="1"/>
</dbReference>
<sequence length="253" mass="28991">MKTVQIGKVNFGEGKPKICIPIMGSTFVELEKEIEALKELPFDMIEWRMDFFKDIFNSNKKREAVNMIRKRLNDTVLLATFRTSKEGGQTYICKEDYVLLYKEIIDLKLVDIIDVELFTGEKEVKEILDYAHKHNVYVIMSNHDFKKTLTYEQIIDRLCSMQEYDADICKIALMPQNKEDVLTLLKATKDMTEKYADRPIVSMSMSKKGLISRIAGEVFGSCLTFGSASKASAPGQINARELDTILEIIHHSI</sequence>
<keyword evidence="5" id="KW-0028">Amino-acid biosynthesis</keyword>
<comment type="pathway">
    <text evidence="5">Metabolic intermediate biosynthesis; chorismate biosynthesis; chorismate from D-erythrose 4-phosphate and phosphoenolpyruvate: step 3/7.</text>
</comment>
<dbReference type="InterPro" id="IPR013785">
    <property type="entry name" value="Aldolase_TIM"/>
</dbReference>
<keyword evidence="2 5" id="KW-0057">Aromatic amino acid biosynthesis</keyword>
<dbReference type="EC" id="4.2.1.10" evidence="5"/>
<dbReference type="GO" id="GO:0003855">
    <property type="term" value="F:3-dehydroquinate dehydratase activity"/>
    <property type="evidence" value="ECO:0007669"/>
    <property type="project" value="UniProtKB-UniRule"/>
</dbReference>
<evidence type="ECO:0000313" key="7">
    <source>
        <dbReference type="Proteomes" id="UP000470082"/>
    </source>
</evidence>
<dbReference type="GO" id="GO:0009073">
    <property type="term" value="P:aromatic amino acid family biosynthetic process"/>
    <property type="evidence" value="ECO:0007669"/>
    <property type="project" value="UniProtKB-KW"/>
</dbReference>
<feature type="binding site" evidence="5">
    <location>
        <position position="213"/>
    </location>
    <ligand>
        <name>3-dehydroquinate</name>
        <dbReference type="ChEBI" id="CHEBI:32364"/>
    </ligand>
</feature>
<dbReference type="Proteomes" id="UP000470082">
    <property type="component" value="Unassembled WGS sequence"/>
</dbReference>
<organism evidence="6 7">
    <name type="scientific">Floccifex porci</name>
    <dbReference type="NCBI Taxonomy" id="2606629"/>
    <lineage>
        <taxon>Bacteria</taxon>
        <taxon>Bacillati</taxon>
        <taxon>Bacillota</taxon>
        <taxon>Erysipelotrichia</taxon>
        <taxon>Erysipelotrichales</taxon>
        <taxon>Erysipelotrichaceae</taxon>
        <taxon>Floccifex</taxon>
    </lineage>
</organism>
<keyword evidence="3 5" id="KW-0456">Lyase</keyword>
<dbReference type="Pfam" id="PF01487">
    <property type="entry name" value="DHquinase_I"/>
    <property type="match status" value="1"/>
</dbReference>
<evidence type="ECO:0000256" key="1">
    <source>
        <dbReference type="ARBA" id="ARBA00001864"/>
    </source>
</evidence>
<feature type="active site" description="Proton donor/acceptor" evidence="5">
    <location>
        <position position="143"/>
    </location>
</feature>
<feature type="binding site" evidence="5">
    <location>
        <position position="232"/>
    </location>
    <ligand>
        <name>3-dehydroquinate</name>
        <dbReference type="ChEBI" id="CHEBI:32364"/>
    </ligand>
</feature>
<dbReference type="RefSeq" id="WP_154459115.1">
    <property type="nucleotide sequence ID" value="NZ_JBJEEW010000063.1"/>
</dbReference>
<name>A0A7X2N1B4_9FIRM</name>
<keyword evidence="4 5" id="KW-0704">Schiff base</keyword>
<comment type="caution">
    <text evidence="6">The sequence shown here is derived from an EMBL/GenBank/DDBJ whole genome shotgun (WGS) entry which is preliminary data.</text>
</comment>
<dbReference type="InterPro" id="IPR001381">
    <property type="entry name" value="DHquinase_I"/>
</dbReference>
<comment type="caution">
    <text evidence="5">Lacks conserved residue(s) required for the propagation of feature annotation.</text>
</comment>
<evidence type="ECO:0000256" key="5">
    <source>
        <dbReference type="HAMAP-Rule" id="MF_00214"/>
    </source>
</evidence>
<comment type="function">
    <text evidence="5">Involved in the third step of the chorismate pathway, which leads to the biosynthesis of aromatic amino acids. Catalyzes the cis-dehydration of 3-dehydroquinate (DHQ) and introduces the first double bond of the aromatic ring to yield 3-dehydroshikimate.</text>
</comment>
<dbReference type="FunFam" id="3.20.20.70:FF:000047">
    <property type="entry name" value="3-dehydroquinate dehydratase"/>
    <property type="match status" value="1"/>
</dbReference>
<reference evidence="6 7" key="1">
    <citation type="submission" date="2019-08" db="EMBL/GenBank/DDBJ databases">
        <title>In-depth cultivation of the pig gut microbiome towards novel bacterial diversity and tailored functional studies.</title>
        <authorList>
            <person name="Wylensek D."/>
            <person name="Hitch T.C.A."/>
            <person name="Clavel T."/>
        </authorList>
    </citation>
    <scope>NUCLEOTIDE SEQUENCE [LARGE SCALE GENOMIC DNA]</scope>
    <source>
        <strain evidence="6 7">LKV-178-WT-2G</strain>
    </source>
</reference>
<protein>
    <recommendedName>
        <fullName evidence="5">3-dehydroquinate dehydratase</fullName>
        <shortName evidence="5">3-dehydroquinase</shortName>
        <ecNumber evidence="5">4.2.1.10</ecNumber>
    </recommendedName>
    <alternativeName>
        <fullName evidence="5">Type I DHQase</fullName>
    </alternativeName>
    <alternativeName>
        <fullName evidence="5">Type I dehydroquinase</fullName>
        <shortName evidence="5">DHQ1</shortName>
    </alternativeName>
</protein>
<dbReference type="Gene3D" id="3.20.20.70">
    <property type="entry name" value="Aldolase class I"/>
    <property type="match status" value="1"/>
</dbReference>
<dbReference type="SUPFAM" id="SSF51569">
    <property type="entry name" value="Aldolase"/>
    <property type="match status" value="1"/>
</dbReference>
<gene>
    <name evidence="5" type="primary">aroD</name>
    <name evidence="6" type="ORF">FYJ50_00670</name>
</gene>
<dbReference type="AlphaFoldDB" id="A0A7X2N1B4"/>
<dbReference type="PANTHER" id="PTHR43699">
    <property type="entry name" value="3-DEHYDROQUINATE DEHYDRATASE"/>
    <property type="match status" value="1"/>
</dbReference>
<evidence type="ECO:0000256" key="4">
    <source>
        <dbReference type="ARBA" id="ARBA00023270"/>
    </source>
</evidence>
<comment type="catalytic activity">
    <reaction evidence="1 5">
        <text>3-dehydroquinate = 3-dehydroshikimate + H2O</text>
        <dbReference type="Rhea" id="RHEA:21096"/>
        <dbReference type="ChEBI" id="CHEBI:15377"/>
        <dbReference type="ChEBI" id="CHEBI:16630"/>
        <dbReference type="ChEBI" id="CHEBI:32364"/>
        <dbReference type="EC" id="4.2.1.10"/>
    </reaction>
</comment>
<dbReference type="InterPro" id="IPR018508">
    <property type="entry name" value="3-dehydroquinate_DH_AS"/>
</dbReference>
<evidence type="ECO:0000256" key="2">
    <source>
        <dbReference type="ARBA" id="ARBA00023141"/>
    </source>
</evidence>